<dbReference type="Proteomes" id="UP000267342">
    <property type="component" value="Chromosome"/>
</dbReference>
<evidence type="ECO:0000256" key="9">
    <source>
        <dbReference type="ARBA" id="ARBA00023315"/>
    </source>
</evidence>
<dbReference type="Pfam" id="PF01960">
    <property type="entry name" value="ArgJ"/>
    <property type="match status" value="1"/>
</dbReference>
<dbReference type="Gene3D" id="3.60.70.12">
    <property type="entry name" value="L-amino peptidase D-ALA esterase/amidase"/>
    <property type="match status" value="1"/>
</dbReference>
<comment type="subunit">
    <text evidence="3 10">Heterotetramer of two alpha and two beta chains.</text>
</comment>
<keyword evidence="6 10" id="KW-0028">Amino-acid biosynthesis</keyword>
<protein>
    <recommendedName>
        <fullName evidence="10">Arginine biosynthesis bifunctional protein ArgJ</fullName>
    </recommendedName>
    <domain>
        <recommendedName>
            <fullName evidence="10">Glutamate N-acetyltransferase</fullName>
            <ecNumber evidence="10">2.3.1.35</ecNumber>
        </recommendedName>
        <alternativeName>
            <fullName evidence="10">Ornithine acetyltransferase</fullName>
            <shortName evidence="10">OATase</shortName>
        </alternativeName>
        <alternativeName>
            <fullName evidence="10">Ornithine transacetylase</fullName>
        </alternativeName>
    </domain>
    <domain>
        <recommendedName>
            <fullName evidence="10">Amino-acid acetyltransferase</fullName>
            <ecNumber evidence="10">2.3.1.1</ecNumber>
        </recommendedName>
        <alternativeName>
            <fullName evidence="10">N-acetylglutamate synthase</fullName>
            <shortName evidence="10">AGSase</shortName>
        </alternativeName>
    </domain>
    <component>
        <recommendedName>
            <fullName evidence="10">Arginine biosynthesis bifunctional protein ArgJ alpha chain</fullName>
        </recommendedName>
    </component>
    <component>
        <recommendedName>
            <fullName evidence="10">Arginine biosynthesis bifunctional protein ArgJ beta chain</fullName>
        </recommendedName>
    </component>
</protein>
<keyword evidence="7 10" id="KW-0808">Transferase</keyword>
<evidence type="ECO:0000256" key="8">
    <source>
        <dbReference type="ARBA" id="ARBA00022813"/>
    </source>
</evidence>
<evidence type="ECO:0000256" key="2">
    <source>
        <dbReference type="ARBA" id="ARBA00006774"/>
    </source>
</evidence>
<evidence type="ECO:0000313" key="12">
    <source>
        <dbReference type="Proteomes" id="UP000267342"/>
    </source>
</evidence>
<evidence type="ECO:0000256" key="10">
    <source>
        <dbReference type="HAMAP-Rule" id="MF_01106"/>
    </source>
</evidence>
<keyword evidence="4 10" id="KW-0963">Cytoplasm</keyword>
<feature type="site" description="Cleavage; by autolysis" evidence="10">
    <location>
        <begin position="189"/>
        <end position="190"/>
    </location>
</feature>
<dbReference type="SUPFAM" id="SSF56266">
    <property type="entry name" value="DmpA/ArgJ-like"/>
    <property type="match status" value="1"/>
</dbReference>
<dbReference type="GO" id="GO:0004042">
    <property type="term" value="F:L-glutamate N-acetyltransferase activity"/>
    <property type="evidence" value="ECO:0007669"/>
    <property type="project" value="UniProtKB-UniRule"/>
</dbReference>
<feature type="binding site" evidence="10">
    <location>
        <position position="400"/>
    </location>
    <ligand>
        <name>substrate</name>
    </ligand>
</feature>
<dbReference type="NCBIfam" id="NF003802">
    <property type="entry name" value="PRK05388.1"/>
    <property type="match status" value="1"/>
</dbReference>
<proteinExistence type="inferred from homology"/>
<gene>
    <name evidence="10" type="primary">argJ</name>
    <name evidence="11" type="ORF">ZBT109_0914</name>
</gene>
<dbReference type="GO" id="GO:0006526">
    <property type="term" value="P:L-arginine biosynthetic process"/>
    <property type="evidence" value="ECO:0007669"/>
    <property type="project" value="UniProtKB-UniRule"/>
</dbReference>
<keyword evidence="9 10" id="KW-0012">Acyltransferase</keyword>
<feature type="binding site" evidence="10">
    <location>
        <position position="179"/>
    </location>
    <ligand>
        <name>substrate</name>
    </ligand>
</feature>
<keyword evidence="10" id="KW-0511">Multifunctional enzyme</keyword>
<evidence type="ECO:0000256" key="1">
    <source>
        <dbReference type="ARBA" id="ARBA00004496"/>
    </source>
</evidence>
<feature type="binding site" evidence="10">
    <location>
        <position position="272"/>
    </location>
    <ligand>
        <name>substrate</name>
    </ligand>
</feature>
<feature type="binding site" evidence="10">
    <location>
        <position position="190"/>
    </location>
    <ligand>
        <name>substrate</name>
    </ligand>
</feature>
<dbReference type="InterPro" id="IPR002813">
    <property type="entry name" value="Arg_biosynth_ArgJ"/>
</dbReference>
<dbReference type="EC" id="2.3.1.35" evidence="10"/>
<accession>A0A348HDI5</accession>
<evidence type="ECO:0000256" key="5">
    <source>
        <dbReference type="ARBA" id="ARBA00022571"/>
    </source>
</evidence>
<name>A0A348HDI5_9GAMM</name>
<dbReference type="FunFam" id="3.60.70.12:FF:000001">
    <property type="entry name" value="Arginine biosynthesis bifunctional protein ArgJ, chloroplastic"/>
    <property type="match status" value="1"/>
</dbReference>
<dbReference type="GO" id="GO:0005737">
    <property type="term" value="C:cytoplasm"/>
    <property type="evidence" value="ECO:0007669"/>
    <property type="project" value="UniProtKB-SubCell"/>
</dbReference>
<sequence length="400" mass="41389">MATGSGAFPDMPSIAGIRAGIASAGIKKAGHRDLVVFELGERSQVAAVFTRNVFCAAPVKVARDHLMAGAPRYLLINTGNANAGTGEHGLVAANACCEALAHEAGVSAQQVLPYSTGVIGEPLPVERIGAALGAALADLASDHWQQAATGIMTTDTRPKGATRTLQINGQSVTINGIVKGSGMICPNMATMLVFIATDAAIEQAALAAMLRKGADLSFNRITVDSDTSTNDACTMVATGEGAVVAGDDLEAFATVLDDLMLELAQAVIRDGEGATKFVAIEVADAQSEEEALKIAYSVAHSPLVKTALSASDANWGRVLMAIGKAGVDLDVALTTLTINGVLIAQYGERAPGYSEEAGSRAMSEEDIVIRITLGRGDQAATVWTSDLSHEYVTINAEYRT</sequence>
<dbReference type="InterPro" id="IPR042195">
    <property type="entry name" value="ArgJ_beta_C"/>
</dbReference>
<dbReference type="EC" id="2.3.1.1" evidence="10"/>
<evidence type="ECO:0000256" key="4">
    <source>
        <dbReference type="ARBA" id="ARBA00022490"/>
    </source>
</evidence>
<dbReference type="EMBL" id="AP018933">
    <property type="protein sequence ID" value="BBG29687.1"/>
    <property type="molecule type" value="Genomic_DNA"/>
</dbReference>
<comment type="catalytic activity">
    <reaction evidence="10">
        <text>L-glutamate + acetyl-CoA = N-acetyl-L-glutamate + CoA + H(+)</text>
        <dbReference type="Rhea" id="RHEA:24292"/>
        <dbReference type="ChEBI" id="CHEBI:15378"/>
        <dbReference type="ChEBI" id="CHEBI:29985"/>
        <dbReference type="ChEBI" id="CHEBI:44337"/>
        <dbReference type="ChEBI" id="CHEBI:57287"/>
        <dbReference type="ChEBI" id="CHEBI:57288"/>
        <dbReference type="EC" id="2.3.1.1"/>
    </reaction>
</comment>
<feature type="chain" id="PRO_5023298768" description="Arginine biosynthesis bifunctional protein ArgJ alpha chain" evidence="10">
    <location>
        <begin position="1"/>
        <end position="189"/>
    </location>
</feature>
<dbReference type="KEGG" id="zpl:ZBT109_0914"/>
<comment type="subcellular location">
    <subcellularLocation>
        <location evidence="1 10">Cytoplasm</location>
    </subcellularLocation>
</comment>
<comment type="similarity">
    <text evidence="2 10">Belongs to the ArgJ family.</text>
</comment>
<dbReference type="HAMAP" id="MF_01106">
    <property type="entry name" value="ArgJ"/>
    <property type="match status" value="1"/>
</dbReference>
<dbReference type="FunFam" id="3.10.20.340:FF:000003">
    <property type="entry name" value="Arginine biosynthesis bifunctional protein ArgJ"/>
    <property type="match status" value="1"/>
</dbReference>
<evidence type="ECO:0000256" key="6">
    <source>
        <dbReference type="ARBA" id="ARBA00022605"/>
    </source>
</evidence>
<feature type="chain" id="PRO_5023298767" description="Arginine biosynthesis bifunctional protein ArgJ beta chain" evidence="10">
    <location>
        <begin position="190"/>
        <end position="400"/>
    </location>
</feature>
<keyword evidence="12" id="KW-1185">Reference proteome</keyword>
<comment type="pathway">
    <text evidence="10">Amino-acid biosynthesis; L-arginine biosynthesis; L-ornithine and N-acetyl-L-glutamate from L-glutamate and N(2)-acetyl-L-ornithine (cyclic): step 1/1.</text>
</comment>
<dbReference type="GO" id="GO:0004358">
    <property type="term" value="F:L-glutamate N-acetyltransferase activity, acting on acetyl-L-ornithine as donor"/>
    <property type="evidence" value="ECO:0007669"/>
    <property type="project" value="UniProtKB-UniRule"/>
</dbReference>
<dbReference type="PANTHER" id="PTHR23100">
    <property type="entry name" value="ARGININE BIOSYNTHESIS BIFUNCTIONAL PROTEIN ARGJ"/>
    <property type="match status" value="1"/>
</dbReference>
<dbReference type="OrthoDB" id="9804242at2"/>
<feature type="site" description="Involved in the stabilization of negative charge on the oxyanion by the formation of the oxyanion hole" evidence="10">
    <location>
        <position position="116"/>
    </location>
</feature>
<reference evidence="11 12" key="1">
    <citation type="submission" date="2018-09" db="EMBL/GenBank/DDBJ databases">
        <title>Zymobacter palmae IAM14233 (=T109) whole genome analysis.</title>
        <authorList>
            <person name="Yanase H."/>
        </authorList>
    </citation>
    <scope>NUCLEOTIDE SEQUENCE [LARGE SCALE GENOMIC DNA]</scope>
    <source>
        <strain evidence="11 12">IAM14233</strain>
    </source>
</reference>
<dbReference type="GO" id="GO:0006592">
    <property type="term" value="P:ornithine biosynthetic process"/>
    <property type="evidence" value="ECO:0007669"/>
    <property type="project" value="TreeGrafter"/>
</dbReference>
<dbReference type="CDD" id="cd02152">
    <property type="entry name" value="OAT"/>
    <property type="match status" value="1"/>
</dbReference>
<keyword evidence="8 10" id="KW-0068">Autocatalytic cleavage</keyword>
<evidence type="ECO:0000313" key="11">
    <source>
        <dbReference type="EMBL" id="BBG29687.1"/>
    </source>
</evidence>
<dbReference type="UniPathway" id="UPA00068">
    <property type="reaction ID" value="UER00106"/>
</dbReference>
<dbReference type="RefSeq" id="WP_027705339.1">
    <property type="nucleotide sequence ID" value="NZ_AP018933.1"/>
</dbReference>
<dbReference type="AlphaFoldDB" id="A0A348HDI5"/>
<feature type="site" description="Involved in the stabilization of negative charge on the oxyanion by the formation of the oxyanion hole" evidence="10">
    <location>
        <position position="117"/>
    </location>
</feature>
<feature type="active site" description="Nucleophile" evidence="10">
    <location>
        <position position="190"/>
    </location>
</feature>
<comment type="function">
    <text evidence="10">Catalyzes two activities which are involved in the cyclic version of arginine biosynthesis: the synthesis of N-acetylglutamate from glutamate and acetyl-CoA as the acetyl donor, and of ornithine by transacetylation between N(2)-acetylornithine and glutamate.</text>
</comment>
<dbReference type="STRING" id="1123510.GCA_000620025_02276"/>
<keyword evidence="5 10" id="KW-0055">Arginine biosynthesis</keyword>
<dbReference type="NCBIfam" id="TIGR00120">
    <property type="entry name" value="ArgJ"/>
    <property type="match status" value="1"/>
</dbReference>
<organism evidence="11 12">
    <name type="scientific">Zymobacter palmae</name>
    <dbReference type="NCBI Taxonomy" id="33074"/>
    <lineage>
        <taxon>Bacteria</taxon>
        <taxon>Pseudomonadati</taxon>
        <taxon>Pseudomonadota</taxon>
        <taxon>Gammaproteobacteria</taxon>
        <taxon>Oceanospirillales</taxon>
        <taxon>Halomonadaceae</taxon>
        <taxon>Zymobacter group</taxon>
        <taxon>Zymobacter</taxon>
    </lineage>
</organism>
<feature type="binding site" evidence="10">
    <location>
        <position position="395"/>
    </location>
    <ligand>
        <name>substrate</name>
    </ligand>
</feature>
<comment type="pathway">
    <text evidence="10">Amino-acid biosynthesis; L-arginine biosynthesis; N(2)-acetyl-L-ornithine from L-glutamate: step 1/4.</text>
</comment>
<comment type="catalytic activity">
    <reaction evidence="10">
        <text>N(2)-acetyl-L-ornithine + L-glutamate = N-acetyl-L-glutamate + L-ornithine</text>
        <dbReference type="Rhea" id="RHEA:15349"/>
        <dbReference type="ChEBI" id="CHEBI:29985"/>
        <dbReference type="ChEBI" id="CHEBI:44337"/>
        <dbReference type="ChEBI" id="CHEBI:46911"/>
        <dbReference type="ChEBI" id="CHEBI:57805"/>
        <dbReference type="EC" id="2.3.1.35"/>
    </reaction>
</comment>
<dbReference type="Gene3D" id="3.10.20.340">
    <property type="entry name" value="ArgJ beta chain, C-terminal domain"/>
    <property type="match status" value="1"/>
</dbReference>
<evidence type="ECO:0000256" key="7">
    <source>
        <dbReference type="ARBA" id="ARBA00022679"/>
    </source>
</evidence>
<dbReference type="InterPro" id="IPR016117">
    <property type="entry name" value="ArgJ-like_dom_sf"/>
</dbReference>
<dbReference type="PANTHER" id="PTHR23100:SF0">
    <property type="entry name" value="ARGININE BIOSYNTHESIS BIFUNCTIONAL PROTEIN ARGJ, MITOCHONDRIAL"/>
    <property type="match status" value="1"/>
</dbReference>
<evidence type="ECO:0000256" key="3">
    <source>
        <dbReference type="ARBA" id="ARBA00011475"/>
    </source>
</evidence>
<feature type="binding site" evidence="10">
    <location>
        <position position="153"/>
    </location>
    <ligand>
        <name>substrate</name>
    </ligand>
</feature>